<feature type="region of interest" description="Disordered" evidence="1">
    <location>
        <begin position="165"/>
        <end position="254"/>
    </location>
</feature>
<evidence type="ECO:0000256" key="1">
    <source>
        <dbReference type="SAM" id="MobiDB-lite"/>
    </source>
</evidence>
<reference evidence="2" key="1">
    <citation type="submission" date="2021-01" db="EMBL/GenBank/DDBJ databases">
        <authorList>
            <person name="Corre E."/>
            <person name="Pelletier E."/>
            <person name="Niang G."/>
            <person name="Scheremetjew M."/>
            <person name="Finn R."/>
            <person name="Kale V."/>
            <person name="Holt S."/>
            <person name="Cochrane G."/>
            <person name="Meng A."/>
            <person name="Brown T."/>
            <person name="Cohen L."/>
        </authorList>
    </citation>
    <scope>NUCLEOTIDE SEQUENCE</scope>
    <source>
        <strain evidence="2">CCMP1756</strain>
    </source>
</reference>
<dbReference type="AlphaFoldDB" id="A0A7S3ZMD8"/>
<feature type="compositionally biased region" description="Basic and acidic residues" evidence="1">
    <location>
        <begin position="165"/>
        <end position="194"/>
    </location>
</feature>
<feature type="compositionally biased region" description="Basic residues" evidence="1">
    <location>
        <begin position="65"/>
        <end position="87"/>
    </location>
</feature>
<name>A0A7S3ZMD8_9STRA</name>
<feature type="compositionally biased region" description="Basic residues" evidence="1">
    <location>
        <begin position="231"/>
        <end position="242"/>
    </location>
</feature>
<feature type="compositionally biased region" description="Basic and acidic residues" evidence="1">
    <location>
        <begin position="203"/>
        <end position="230"/>
    </location>
</feature>
<feature type="region of interest" description="Disordered" evidence="1">
    <location>
        <begin position="104"/>
        <end position="129"/>
    </location>
</feature>
<dbReference type="EMBL" id="HBIW01004069">
    <property type="protein sequence ID" value="CAE0687905.1"/>
    <property type="molecule type" value="Transcribed_RNA"/>
</dbReference>
<proteinExistence type="predicted"/>
<organism evidence="2">
    <name type="scientific">Pelagomonas calceolata</name>
    <dbReference type="NCBI Taxonomy" id="35677"/>
    <lineage>
        <taxon>Eukaryota</taxon>
        <taxon>Sar</taxon>
        <taxon>Stramenopiles</taxon>
        <taxon>Ochrophyta</taxon>
        <taxon>Pelagophyceae</taxon>
        <taxon>Pelagomonadales</taxon>
        <taxon>Pelagomonadaceae</taxon>
        <taxon>Pelagomonas</taxon>
    </lineage>
</organism>
<gene>
    <name evidence="2" type="ORF">PCAL00307_LOCUS3339</name>
</gene>
<evidence type="ECO:0008006" key="3">
    <source>
        <dbReference type="Google" id="ProtNLM"/>
    </source>
</evidence>
<protein>
    <recommendedName>
        <fullName evidence="3">rRNA-processing protein FYV7</fullName>
    </recommendedName>
</protein>
<evidence type="ECO:0000313" key="2">
    <source>
        <dbReference type="EMBL" id="CAE0687905.1"/>
    </source>
</evidence>
<accession>A0A7S3ZMD8</accession>
<feature type="region of interest" description="Disordered" evidence="1">
    <location>
        <begin position="49"/>
        <end position="90"/>
    </location>
</feature>
<sequence length="267" mass="30054">MQAAAALSAVGDSALCGRPSGIYHDPSIVCDLCSRFEALGRVIARVTPSRKQQPVQAYTALSHRSGPRRGSTRRKTSFRASPQRRSRTAAQRFTAALAETATRRNARRNAMASAKRPMPVGPRGGKLDFDYLTRKAHNPGRRKKQREFYKNAKLIRSYEKLRKRDGDVGTERDFTKPQKRARAEAEAKGEPAPKKREKRRKRDPFAKVRAARDAAAAERQQRRDDAEKAKAKALARRKKKAAQMRSAPGRLRGQLDDVLAKLEGERW</sequence>